<dbReference type="GO" id="GO:0015074">
    <property type="term" value="P:DNA integration"/>
    <property type="evidence" value="ECO:0007669"/>
    <property type="project" value="InterPro"/>
</dbReference>
<evidence type="ECO:0000256" key="5">
    <source>
        <dbReference type="ARBA" id="ARBA00022759"/>
    </source>
</evidence>
<evidence type="ECO:0000259" key="10">
    <source>
        <dbReference type="PROSITE" id="PS50994"/>
    </source>
</evidence>
<proteinExistence type="predicted"/>
<keyword evidence="4" id="KW-0540">Nuclease</keyword>
<dbReference type="FunFam" id="3.30.70.270:FF:000020">
    <property type="entry name" value="Transposon Tf2-6 polyprotein-like Protein"/>
    <property type="match status" value="1"/>
</dbReference>
<evidence type="ECO:0000256" key="1">
    <source>
        <dbReference type="ARBA" id="ARBA00004173"/>
    </source>
</evidence>
<dbReference type="Pfam" id="PF17921">
    <property type="entry name" value="Integrase_H2C2"/>
    <property type="match status" value="1"/>
</dbReference>
<keyword evidence="8" id="KW-0511">Multifunctional enzyme</keyword>
<keyword evidence="7" id="KW-0496">Mitochondrion</keyword>
<feature type="compositionally biased region" description="Acidic residues" evidence="9">
    <location>
        <begin position="2063"/>
        <end position="2079"/>
    </location>
</feature>
<feature type="region of interest" description="Disordered" evidence="9">
    <location>
        <begin position="2011"/>
        <end position="2096"/>
    </location>
</feature>
<dbReference type="GO" id="GO:0003723">
    <property type="term" value="F:RNA binding"/>
    <property type="evidence" value="ECO:0007669"/>
    <property type="project" value="UniProtKB-KW"/>
</dbReference>
<evidence type="ECO:0000313" key="11">
    <source>
        <dbReference type="EMBL" id="RYC79838.1"/>
    </source>
</evidence>
<dbReference type="InterPro" id="IPR012337">
    <property type="entry name" value="RNaseH-like_sf"/>
</dbReference>
<keyword evidence="6" id="KW-0694">RNA-binding</keyword>
<feature type="compositionally biased region" description="Polar residues" evidence="9">
    <location>
        <begin position="1"/>
        <end position="12"/>
    </location>
</feature>
<dbReference type="Pfam" id="PF17919">
    <property type="entry name" value="RT_RNaseH_2"/>
    <property type="match status" value="1"/>
</dbReference>
<feature type="region of interest" description="Disordered" evidence="9">
    <location>
        <begin position="948"/>
        <end position="973"/>
    </location>
</feature>
<evidence type="ECO:0000256" key="7">
    <source>
        <dbReference type="ARBA" id="ARBA00023128"/>
    </source>
</evidence>
<dbReference type="PROSITE" id="PS50994">
    <property type="entry name" value="INTEGRASE"/>
    <property type="match status" value="1"/>
</dbReference>
<evidence type="ECO:0000256" key="3">
    <source>
        <dbReference type="ARBA" id="ARBA00022695"/>
    </source>
</evidence>
<dbReference type="Gene3D" id="3.10.10.10">
    <property type="entry name" value="HIV Type 1 Reverse Transcriptase, subunit A, domain 1"/>
    <property type="match status" value="1"/>
</dbReference>
<dbReference type="Gene3D" id="2.40.70.10">
    <property type="entry name" value="Acid Proteases"/>
    <property type="match status" value="1"/>
</dbReference>
<dbReference type="InterPro" id="IPR000477">
    <property type="entry name" value="RT_dom"/>
</dbReference>
<evidence type="ECO:0000256" key="2">
    <source>
        <dbReference type="ARBA" id="ARBA00022679"/>
    </source>
</evidence>
<dbReference type="InterPro" id="IPR021109">
    <property type="entry name" value="Peptidase_aspartic_dom_sf"/>
</dbReference>
<dbReference type="GO" id="GO:0016779">
    <property type="term" value="F:nucleotidyltransferase activity"/>
    <property type="evidence" value="ECO:0007669"/>
    <property type="project" value="UniProtKB-KW"/>
</dbReference>
<dbReference type="Gene3D" id="3.30.70.270">
    <property type="match status" value="2"/>
</dbReference>
<dbReference type="PANTHER" id="PTHR37984">
    <property type="entry name" value="PROTEIN CBG26694"/>
    <property type="match status" value="1"/>
</dbReference>
<feature type="compositionally biased region" description="Acidic residues" evidence="9">
    <location>
        <begin position="2013"/>
        <end position="2044"/>
    </location>
</feature>
<feature type="region of interest" description="Disordered" evidence="9">
    <location>
        <begin position="563"/>
        <end position="584"/>
    </location>
</feature>
<dbReference type="InterPro" id="IPR001584">
    <property type="entry name" value="Integrase_cat-core"/>
</dbReference>
<dbReference type="Gene3D" id="1.10.340.70">
    <property type="match status" value="1"/>
</dbReference>
<evidence type="ECO:0000256" key="9">
    <source>
        <dbReference type="SAM" id="MobiDB-lite"/>
    </source>
</evidence>
<evidence type="ECO:0000313" key="12">
    <source>
        <dbReference type="Proteomes" id="UP000290540"/>
    </source>
</evidence>
<gene>
    <name evidence="11" type="ORF">BFJ63_vAg17279</name>
</gene>
<dbReference type="GO" id="GO:0005634">
    <property type="term" value="C:nucleus"/>
    <property type="evidence" value="ECO:0007669"/>
    <property type="project" value="UniProtKB-ARBA"/>
</dbReference>
<comment type="caution">
    <text evidence="11">The sequence shown here is derived from an EMBL/GenBank/DDBJ whole genome shotgun (WGS) entry which is preliminary data.</text>
</comment>
<dbReference type="InterPro" id="IPR043128">
    <property type="entry name" value="Rev_trsase/Diguanyl_cyclase"/>
</dbReference>
<keyword evidence="3" id="KW-0548">Nucleotidyltransferase</keyword>
<evidence type="ECO:0000256" key="8">
    <source>
        <dbReference type="ARBA" id="ARBA00023268"/>
    </source>
</evidence>
<dbReference type="Gene3D" id="3.30.420.10">
    <property type="entry name" value="Ribonuclease H-like superfamily/Ribonuclease H"/>
    <property type="match status" value="1"/>
</dbReference>
<dbReference type="InterPro" id="IPR036397">
    <property type="entry name" value="RNaseH_sf"/>
</dbReference>
<dbReference type="SUPFAM" id="SSF53098">
    <property type="entry name" value="Ribonuclease H-like"/>
    <property type="match status" value="1"/>
</dbReference>
<dbReference type="PANTHER" id="PTHR37984:SF5">
    <property type="entry name" value="PROTEIN NYNRIN-LIKE"/>
    <property type="match status" value="1"/>
</dbReference>
<feature type="region of interest" description="Disordered" evidence="9">
    <location>
        <begin position="1"/>
        <end position="22"/>
    </location>
</feature>
<dbReference type="InterPro" id="IPR041577">
    <property type="entry name" value="RT_RNaseH_2"/>
</dbReference>
<dbReference type="InterPro" id="IPR041588">
    <property type="entry name" value="Integrase_H2C2"/>
</dbReference>
<dbReference type="Proteomes" id="UP000290540">
    <property type="component" value="Unassembled WGS sequence"/>
</dbReference>
<keyword evidence="5" id="KW-0378">Hydrolase</keyword>
<feature type="domain" description="Integrase catalytic" evidence="10">
    <location>
        <begin position="1711"/>
        <end position="1866"/>
    </location>
</feature>
<sequence length="2115" mass="240264">MSSTNTPSSSDDMGTAFTEPVTQPTRPQEVVMAPAMTASQLQDLIMAIREREPYTMVNQMTPYAAIFDGKDISEYLRLFERYMDNTNMPKGKRAMMLEMCTVPTLVEDVRQACEGYDWEEAKKNLKEIFVAEDNTTSNSPEARLKRLNQERLPKDYPQTIKWLTRHQFEFKKLDNNYKEQTTQSENVLNAIHQEVLDKVALWHKKTWDEMKVMPYEDLTRMIRLTADNEIAKAKNHRHLEEIEDAPEVQKPKPAKNPPKVILKKDSKPAGELSVDDLADMMQKLQVNSANAIKDSIKGYIEMLNAQTEKKMMNQIMSLSQYPGIQTHSVAVTSTDQSEEEFNVNVNAQYADQGRQYQCWYCTKRGHFPETCRDLEYDRKHNLADYDALSGMAWIGVQETPVPSTLVNRAKSDFGVRRLIYAWIKRFPDSHLYHNAAGMEKHNNGRINWNVQGKLGELIQEYLNKSPPHLKTYTPPCAHPGGNVRLPTEVTSGANNLTQPAKALETARTNLLMFDIGDGEELTDQVILPPVDLQVSNVSVNVNTRKRVHVEDEEEIRVAEVPERRTMEKDSGSPSLISKGKGAKGSDDLDARQALIRNRVKSDFYAKKIGVSLSDLMTLDTQMGKEIADELTDMAEGISEISYMTIRNPQSSQGSSTSTNVVYFNGQDFRDSYWDDMSRRAGIHTILFEPKDQDWIDQSVNHVNDSTQNGEMGPVLTKGEYEIIKDEGTPQESRHVVRTIEEQKAEPQLTTLGSTQKDSLHDEILVCTEELIDPMVNSVGVDFYLRNGDKALAQAQELPKIMVRLNNPDGKVVEAMIDTGSEGNVISERIARDCKLKITGVDATTTSFTGDKLKMVGQTEAKMGASEDWNQRISQFKINVNSFAKPGVEDIAGLEEDDVLSTVRAISQESADEVIKLIAREGMKQYKEVLESASQEIRRYVELAAAEKKAARTGKKKETGERDSECTVPLDPDKLESGTTNIKVNTMYKRKGVKIHPVDDAPSDGSVPDGDPLWKEKKWAQIKDALDSAAKYAEWITPKFSKLERGSRLKGERLEKLKDQVSGTLTTAELDVFLEIMYNREAALAWDFTECGQLDPIVAPPQVLKVVPHKAWQARDIPIPKGCEAAVIRLLKERLARGVLEESHGAYRNPWFLVAKKDGNFRLINSATLMNKVTVRDGLSPPHADEFSADFAMCKVISLLDFFSGYDQFPLDEKSRDMTTFNTPMGLLRMCSLPQGATNSVAQFMRNIIRIFRDLIPEVCRAFLDDICVRGPTTTYDEEEVAPGVRRYILEHLVNIDKVLANVELSGCTIAGGKSQFCQKTTVVVGYLCGTNGRAPDNAKVIKIIEWKSCANAGEVRSFLGITGYYRQWIRHFAWIAKPLTKLLQKGIDFYWGQPEQEAMDTLKAKVTQPPLLITLNYAEEAGEVILMVDASLTGWGAALMQVVDGKRRPVRFESGLWNKAESAYDATKRECRAALYAFRRLRGMIYGIRFTFETDAQVLVYQLNGKANDVPGSLILRWISYLLLFDFQVRHVPGQKNGVADGLSRKLAGPSDQLDAEVENDIEDFIDLHLNAIEIDGVPKILDGNYLPESERLARYLMTLERPPDMTNSQYRTLRDQSKNFFVQGRRLWKRPRRHWDQPLLVEEDPAVQKQVIRQYHEASGHKGRDVTVNLIRKRYHWKNLWGEVAAALRTCSMCQKYHPRRPLEKVQYTAPADPFVKVHFDTQYMPEDQGYKYLLEARCDLTGWIEVKPLKALSAKAMEKFVKGLIFRYGMISIAVVDGGPEMKKELPRVLNLYGVRRIETSPYNPKGNGLNEYGHNVLRRVLEKLQRKGKNAWVENLEHALFAERTAAKGSHGHSPFYLMHGWEPAYPLEVEYPTWRLINWNEVRTPEERLQARIRILEMKGADVEKAKVKVAEYRKLAAAQRNKELKHKIRKWPLEVGDLVLKYNVPRANDMSTRYKMTEKWDGPFRIIKHYPGANFYTLQEPGGEPLKKAVHGDHLRKFMQDKDGWWMSEEDLEPKNEDEEGEEDDPEIGSAETLEEADPIDQMTRRVTRSRAAMDALSDSENDSHESDDDEEDLGALNPMPNPSRGPKMHFEVRLKGLSESEKATYELID</sequence>
<dbReference type="InterPro" id="IPR050951">
    <property type="entry name" value="Retrovirus_Pol_polyprotein"/>
</dbReference>
<dbReference type="GO" id="GO:0005739">
    <property type="term" value="C:mitochondrion"/>
    <property type="evidence" value="ECO:0007669"/>
    <property type="project" value="UniProtKB-SubCell"/>
</dbReference>
<organism evidence="11 12">
    <name type="scientific">Fusarium oxysporum f. sp. narcissi</name>
    <dbReference type="NCBI Taxonomy" id="451672"/>
    <lineage>
        <taxon>Eukaryota</taxon>
        <taxon>Fungi</taxon>
        <taxon>Dikarya</taxon>
        <taxon>Ascomycota</taxon>
        <taxon>Pezizomycotina</taxon>
        <taxon>Sordariomycetes</taxon>
        <taxon>Hypocreomycetidae</taxon>
        <taxon>Hypocreales</taxon>
        <taxon>Nectriaceae</taxon>
        <taxon>Fusarium</taxon>
        <taxon>Fusarium oxysporum species complex</taxon>
    </lineage>
</organism>
<dbReference type="CDD" id="cd01647">
    <property type="entry name" value="RT_LTR"/>
    <property type="match status" value="1"/>
</dbReference>
<name>A0A4Q2V5B6_FUSOX</name>
<dbReference type="EMBL" id="MQTW01000500">
    <property type="protein sequence ID" value="RYC79838.1"/>
    <property type="molecule type" value="Genomic_DNA"/>
</dbReference>
<evidence type="ECO:0000256" key="4">
    <source>
        <dbReference type="ARBA" id="ARBA00022722"/>
    </source>
</evidence>
<dbReference type="Pfam" id="PF00078">
    <property type="entry name" value="RVT_1"/>
    <property type="match status" value="1"/>
</dbReference>
<keyword evidence="2" id="KW-0808">Transferase</keyword>
<dbReference type="InterPro" id="IPR043502">
    <property type="entry name" value="DNA/RNA_pol_sf"/>
</dbReference>
<evidence type="ECO:0000256" key="6">
    <source>
        <dbReference type="ARBA" id="ARBA00022884"/>
    </source>
</evidence>
<comment type="subcellular location">
    <subcellularLocation>
        <location evidence="1">Mitochondrion</location>
    </subcellularLocation>
</comment>
<dbReference type="CDD" id="cd09274">
    <property type="entry name" value="RNase_HI_RT_Ty3"/>
    <property type="match status" value="1"/>
</dbReference>
<accession>A0A4Q2V5B6</accession>
<dbReference type="GO" id="GO:0004519">
    <property type="term" value="F:endonuclease activity"/>
    <property type="evidence" value="ECO:0007669"/>
    <property type="project" value="UniProtKB-KW"/>
</dbReference>
<protein>
    <recommendedName>
        <fullName evidence="10">Integrase catalytic domain-containing protein</fullName>
    </recommendedName>
</protein>
<keyword evidence="5" id="KW-0255">Endonuclease</keyword>
<dbReference type="SUPFAM" id="SSF56672">
    <property type="entry name" value="DNA/RNA polymerases"/>
    <property type="match status" value="1"/>
</dbReference>
<reference evidence="11 12" key="1">
    <citation type="submission" date="2016-12" db="EMBL/GenBank/DDBJ databases">
        <title>Draft genome sequence of Fusarium oxysporum causing rot on Narcissus.</title>
        <authorList>
            <person name="Armitage A.D."/>
            <person name="Taylor A."/>
            <person name="Clarkson J.P."/>
            <person name="Harrison R.J."/>
            <person name="Jackson A.C."/>
        </authorList>
    </citation>
    <scope>NUCLEOTIDE SEQUENCE [LARGE SCALE GENOMIC DNA]</scope>
    <source>
        <strain evidence="11 12">N139</strain>
    </source>
</reference>